<dbReference type="Gene3D" id="3.40.50.150">
    <property type="entry name" value="Vaccinia Virus protein VP39"/>
    <property type="match status" value="1"/>
</dbReference>
<protein>
    <recommendedName>
        <fullName evidence="3">SAM-dependent methyltransferase</fullName>
    </recommendedName>
</protein>
<name>A0ABD3YE22_9GAMM</name>
<dbReference type="RefSeq" id="WP_008133642.1">
    <property type="nucleotide sequence ID" value="NZ_JBBMQW010000041.1"/>
</dbReference>
<comment type="caution">
    <text evidence="1">The sequence shown here is derived from an EMBL/GenBank/DDBJ whole genome shotgun (WGS) entry which is preliminary data.</text>
</comment>
<reference evidence="1 2" key="1">
    <citation type="submission" date="2014-04" db="EMBL/GenBank/DDBJ databases">
        <title>Pseudoalteromonas galatheae sp. nov., isolated from a deep-sea polychaete near Canal Concepcion, Chile.</title>
        <authorList>
            <person name="Machado H.R."/>
            <person name="Gram L."/>
            <person name="Vynne N.G."/>
        </authorList>
    </citation>
    <scope>NUCLEOTIDE SEQUENCE [LARGE SCALE GENOMIC DNA]</scope>
    <source>
        <strain evidence="1 2">KMM216</strain>
    </source>
</reference>
<sequence>MRQLKNDTIEANQIKSEQTDFGPITVFQNQQYRWLTLAQKKDEDITIQGVMCLVHPEQVIVPVNQCMLLFLLKPANTLNILNLGLGTAGFERIMYHLQNHTPYVNTINTFSTIEINPNIASIATQLFNLPSNHNIHLQCAEQYISKCTANFNVITIDIFSGEHHQPFLTNDSFWQNINRCSEPNTQVIVNLNPQTGQELQALLVLIRQHFKCLALIEFNEYKNIVLILCQHTLMHINVDEIQNSPVFINFAPDLYKSINSIYHIE</sequence>
<dbReference type="InterPro" id="IPR029063">
    <property type="entry name" value="SAM-dependent_MTases_sf"/>
</dbReference>
<organism evidence="1 2">
    <name type="scientific">Pseudoalteromonas fuliginea</name>
    <dbReference type="NCBI Taxonomy" id="1872678"/>
    <lineage>
        <taxon>Bacteria</taxon>
        <taxon>Pseudomonadati</taxon>
        <taxon>Pseudomonadota</taxon>
        <taxon>Gammaproteobacteria</taxon>
        <taxon>Alteromonadales</taxon>
        <taxon>Pseudoalteromonadaceae</taxon>
        <taxon>Pseudoalteromonas</taxon>
    </lineage>
</organism>
<evidence type="ECO:0000313" key="2">
    <source>
        <dbReference type="Proteomes" id="UP000027154"/>
    </source>
</evidence>
<dbReference type="Proteomes" id="UP000027154">
    <property type="component" value="Unassembled WGS sequence"/>
</dbReference>
<evidence type="ECO:0008006" key="3">
    <source>
        <dbReference type="Google" id="ProtNLM"/>
    </source>
</evidence>
<dbReference type="SUPFAM" id="SSF53335">
    <property type="entry name" value="S-adenosyl-L-methionine-dependent methyltransferases"/>
    <property type="match status" value="1"/>
</dbReference>
<accession>A0ABD3YE22</accession>
<evidence type="ECO:0000313" key="1">
    <source>
        <dbReference type="EMBL" id="KDC53356.1"/>
    </source>
</evidence>
<dbReference type="EMBL" id="JJNZ01000004">
    <property type="protein sequence ID" value="KDC53356.1"/>
    <property type="molecule type" value="Genomic_DNA"/>
</dbReference>
<proteinExistence type="predicted"/>
<gene>
    <name evidence="1" type="ORF">DC53_01580</name>
</gene>
<dbReference type="AlphaFoldDB" id="A0ABD3YE22"/>